<keyword evidence="2" id="KW-1185">Reference proteome</keyword>
<evidence type="ECO:0000313" key="1">
    <source>
        <dbReference type="EMBL" id="KAI4305657.1"/>
    </source>
</evidence>
<sequence length="1013" mass="112184">MLQTNQSTPLHFVDGDGDGEGGSIAFGVGAALLITSTGSRYLKLWRRSLYIGIFISLNKTARSHHDPPSPPAISEAPPSRTSSAESSDHVIDILSDNENKKGVAETEEDKDLNPLHNILGFDGVTSDINHRRSEEGTVDDENQQLLFFLMNSCKRNRYTILLLLISSGLSFATEIKEEGPKYGWYDGIAIVIAMILLVTFPSVANFWRQRKKMKSLKNKNKLDVTVLRGEERQLIAISDLKVGDTVLLKSGDEVPADGLLINGENFEFDPKIDAGSKSFLFSGSKVIEGEGCMVVTSVGNKVYLSEMHSLTAHGPEKKKVLETRIEKPVSYIDYLSICISVIIALVVLIRLICKQDGDNNGLPEIKGKVSVGLLMEILERIFFRPQGKISILTGVLTVAAICFQHGMPLTITLSLKYQTDKVIPDQAADVRDLSTFGTMGLVTVLFIDTSSQLICKLVEVSTVWMGKKDISTEVGSEIVGIPELFQQAVGVSVLAPELSLCPMLNSIVSWAEERDMNIVSFSQNHTIVKHRQPHSVKERFGVLVKKAGDDEQVLHLHWSGAASSILNMCSRYYDSRGECHAMENQKTKFESLIQEMKDSGLRPIAFAYRKTEVNELEQDGLVLLAVIGLKYTFQDETKSAMEDLKNAGIKIILVSEEDIMAVRHIACGLGISENSVVLEEEIEALASTVRLGKVDLRGSFLLKDKLLMVQCLQEEDHVVAVIEGSRTIDAAILEKADVGIVEISRSTTMARDNSGICIKCFSALPLVVRAGRCIYQNVQKFTQLQVTTCASGSLVNLIAAMSIGESPLTAVQLIWVNVAMCFLGGHMMSMKLTGEEQLKPFDSKQSLVTQEIMRNIAVQVFYQVSVFVLLQFEGQRLHNINEARKTMIFNTFMLCQIFNQLHVMQLWKKRVLKAVLHSYTFLLALGACLLLQFLAVHYAEGLVADGMQLNGIQWAICVLFAALSWGFDYTFEFLAACLKTSANSSSGFSNRRRWFYLSYLGIPFLIVLCVHVP</sequence>
<protein>
    <submittedName>
        <fullName evidence="1">Uncharacterized protein</fullName>
    </submittedName>
</protein>
<dbReference type="EMBL" id="CM039437">
    <property type="protein sequence ID" value="KAI4305657.1"/>
    <property type="molecule type" value="Genomic_DNA"/>
</dbReference>
<proteinExistence type="predicted"/>
<evidence type="ECO:0000313" key="2">
    <source>
        <dbReference type="Proteomes" id="UP000828941"/>
    </source>
</evidence>
<gene>
    <name evidence="1" type="ORF">L6164_029011</name>
</gene>
<reference evidence="1 2" key="1">
    <citation type="journal article" date="2022" name="DNA Res.">
        <title>Chromosomal-level genome assembly of the orchid tree Bauhinia variegata (Leguminosae; Cercidoideae) supports the allotetraploid origin hypothesis of Bauhinia.</title>
        <authorList>
            <person name="Zhong Y."/>
            <person name="Chen Y."/>
            <person name="Zheng D."/>
            <person name="Pang J."/>
            <person name="Liu Y."/>
            <person name="Luo S."/>
            <person name="Meng S."/>
            <person name="Qian L."/>
            <person name="Wei D."/>
            <person name="Dai S."/>
            <person name="Zhou R."/>
        </authorList>
    </citation>
    <scope>NUCLEOTIDE SEQUENCE [LARGE SCALE GENOMIC DNA]</scope>
    <source>
        <strain evidence="1">BV-YZ2020</strain>
    </source>
</reference>
<accession>A0ACB9L7P5</accession>
<name>A0ACB9L7P5_BAUVA</name>
<organism evidence="1 2">
    <name type="scientific">Bauhinia variegata</name>
    <name type="common">Purple orchid tree</name>
    <name type="synonym">Phanera variegata</name>
    <dbReference type="NCBI Taxonomy" id="167791"/>
    <lineage>
        <taxon>Eukaryota</taxon>
        <taxon>Viridiplantae</taxon>
        <taxon>Streptophyta</taxon>
        <taxon>Embryophyta</taxon>
        <taxon>Tracheophyta</taxon>
        <taxon>Spermatophyta</taxon>
        <taxon>Magnoliopsida</taxon>
        <taxon>eudicotyledons</taxon>
        <taxon>Gunneridae</taxon>
        <taxon>Pentapetalae</taxon>
        <taxon>rosids</taxon>
        <taxon>fabids</taxon>
        <taxon>Fabales</taxon>
        <taxon>Fabaceae</taxon>
        <taxon>Cercidoideae</taxon>
        <taxon>Cercideae</taxon>
        <taxon>Bauhiniinae</taxon>
        <taxon>Bauhinia</taxon>
    </lineage>
</organism>
<comment type="caution">
    <text evidence="1">The sequence shown here is derived from an EMBL/GenBank/DDBJ whole genome shotgun (WGS) entry which is preliminary data.</text>
</comment>
<dbReference type="Proteomes" id="UP000828941">
    <property type="component" value="Chromosome 12"/>
</dbReference>